<evidence type="ECO:0000313" key="12">
    <source>
        <dbReference type="Proteomes" id="UP001320245"/>
    </source>
</evidence>
<sequence>MTVQSKPIPPLYVVYILRSTVRHGSLYIGSTPHPPRRLNQHNGIVKGGAVRTSRNKLRPWEMVSVVSGFPSMVAALKFEWALNNPHLSLHISREERLTISTKRKRNGQPKRPPHTIMSILSNLHLLLRVPSFARWPLSLHIFDRDVFARWNRYCAASGVEPLRSTLEVVTDFGPAAVEEEETEVTPKKKRKTKIEEIKPRKIVEEEEVATESDEQGDVAENEATAKPNWGIHALPLDHRSLAPYLEKGQEISIFEREGNCVICQQQLTHEKGLYAICSNGECEGVGHLDCWSRHLLYQGDGDDAQGLILPMEGQCPKCSGRVKWSDMMRELTLRVRGPKEVEKVLKRNKRAAGTTDATTKGTAKTKVKKAKAKVCDGV</sequence>
<evidence type="ECO:0000256" key="6">
    <source>
        <dbReference type="ARBA" id="ARBA00023204"/>
    </source>
</evidence>
<feature type="domain" description="GIY-YIG" evidence="10">
    <location>
        <begin position="10"/>
        <end position="92"/>
    </location>
</feature>
<keyword evidence="3 8" id="KW-0227">DNA damage</keyword>
<dbReference type="AlphaFoldDB" id="A0AAN9UUI2"/>
<dbReference type="Gene3D" id="3.40.1440.10">
    <property type="entry name" value="GIY-YIG endonuclease"/>
    <property type="match status" value="1"/>
</dbReference>
<dbReference type="HAMAP" id="MF_03100">
    <property type="entry name" value="Endonuc_su_Slx1"/>
    <property type="match status" value="1"/>
</dbReference>
<comment type="cofactor">
    <cofactor evidence="8">
        <name>a divalent metal cation</name>
        <dbReference type="ChEBI" id="CHEBI:60240"/>
    </cofactor>
</comment>
<comment type="subcellular location">
    <subcellularLocation>
        <location evidence="8">Nucleus</location>
    </subcellularLocation>
</comment>
<evidence type="ECO:0000256" key="9">
    <source>
        <dbReference type="SAM" id="MobiDB-lite"/>
    </source>
</evidence>
<evidence type="ECO:0000259" key="10">
    <source>
        <dbReference type="PROSITE" id="PS50164"/>
    </source>
</evidence>
<comment type="function">
    <text evidence="8">Catalytic subunit of the SLX1-SLX4 structure-specific endonuclease that resolves DNA secondary structures generated during DNA repair and recombination. Has endonuclease activity towards branched DNA substrates, introducing single-strand cuts in duplex DNA close to junctions with ss-DNA.</text>
</comment>
<evidence type="ECO:0000256" key="4">
    <source>
        <dbReference type="ARBA" id="ARBA00022801"/>
    </source>
</evidence>
<dbReference type="CDD" id="cd10455">
    <property type="entry name" value="GIY-YIG_SLX1"/>
    <property type="match status" value="1"/>
</dbReference>
<feature type="region of interest" description="Disordered" evidence="9">
    <location>
        <begin position="205"/>
        <end position="224"/>
    </location>
</feature>
<dbReference type="InterPro" id="IPR050381">
    <property type="entry name" value="SLX1_endonuclease"/>
</dbReference>
<evidence type="ECO:0000256" key="3">
    <source>
        <dbReference type="ARBA" id="ARBA00022763"/>
    </source>
</evidence>
<dbReference type="InterPro" id="IPR027520">
    <property type="entry name" value="Slx1"/>
</dbReference>
<protein>
    <submittedName>
        <fullName evidence="11">Slx4p interacting protein</fullName>
    </submittedName>
</protein>
<dbReference type="InterPro" id="IPR000305">
    <property type="entry name" value="GIY-YIG_endonuc"/>
</dbReference>
<evidence type="ECO:0000256" key="2">
    <source>
        <dbReference type="ARBA" id="ARBA00022759"/>
    </source>
</evidence>
<keyword evidence="1 8" id="KW-0540">Nuclease</keyword>
<gene>
    <name evidence="11" type="primary">SLX1</name>
    <name evidence="11" type="ORF">SLS53_000232</name>
</gene>
<dbReference type="Pfam" id="PF21202">
    <property type="entry name" value="SLX1_C"/>
    <property type="match status" value="1"/>
</dbReference>
<accession>A0AAN9UUI2</accession>
<dbReference type="InterPro" id="IPR035901">
    <property type="entry name" value="GIY-YIG_endonuc_sf"/>
</dbReference>
<dbReference type="GO" id="GO:0000724">
    <property type="term" value="P:double-strand break repair via homologous recombination"/>
    <property type="evidence" value="ECO:0007669"/>
    <property type="project" value="TreeGrafter"/>
</dbReference>
<dbReference type="Proteomes" id="UP001320245">
    <property type="component" value="Unassembled WGS sequence"/>
</dbReference>
<keyword evidence="6 8" id="KW-0234">DNA repair</keyword>
<reference evidence="11 12" key="1">
    <citation type="journal article" date="2023" name="PLoS ONE">
        <title>Cytospora paraplurivora sp. nov. isolated from orchards with fruit tree decline syndrome in Ontario, Canada.</title>
        <authorList>
            <person name="Ilyukhin E."/>
            <person name="Nguyen H.D.T."/>
            <person name="Castle A.J."/>
            <person name="Ellouze W."/>
        </authorList>
    </citation>
    <scope>NUCLEOTIDE SEQUENCE [LARGE SCALE GENOMIC DNA]</scope>
    <source>
        <strain evidence="11 12">FDS-564</strain>
    </source>
</reference>
<dbReference type="PANTHER" id="PTHR20208:SF10">
    <property type="entry name" value="STRUCTURE-SPECIFIC ENDONUCLEASE SUBUNIT SLX1"/>
    <property type="match status" value="1"/>
</dbReference>
<evidence type="ECO:0000256" key="7">
    <source>
        <dbReference type="ARBA" id="ARBA00023242"/>
    </source>
</evidence>
<dbReference type="InterPro" id="IPR013083">
    <property type="entry name" value="Znf_RING/FYVE/PHD"/>
</dbReference>
<keyword evidence="2 8" id="KW-0255">Endonuclease</keyword>
<dbReference type="EMBL" id="JAJSPL020000001">
    <property type="protein sequence ID" value="KAK7749654.1"/>
    <property type="molecule type" value="Genomic_DNA"/>
</dbReference>
<comment type="caution">
    <text evidence="11">The sequence shown here is derived from an EMBL/GenBank/DDBJ whole genome shotgun (WGS) entry which is preliminary data.</text>
</comment>
<organism evidence="11 12">
    <name type="scientific">Cytospora paraplurivora</name>
    <dbReference type="NCBI Taxonomy" id="2898453"/>
    <lineage>
        <taxon>Eukaryota</taxon>
        <taxon>Fungi</taxon>
        <taxon>Dikarya</taxon>
        <taxon>Ascomycota</taxon>
        <taxon>Pezizomycotina</taxon>
        <taxon>Sordariomycetes</taxon>
        <taxon>Sordariomycetidae</taxon>
        <taxon>Diaporthales</taxon>
        <taxon>Cytosporaceae</taxon>
        <taxon>Cytospora</taxon>
    </lineage>
</organism>
<dbReference type="PROSITE" id="PS50164">
    <property type="entry name" value="GIY_YIG"/>
    <property type="match status" value="1"/>
</dbReference>
<keyword evidence="7 8" id="KW-0539">Nucleus</keyword>
<comment type="similarity">
    <text evidence="8">Belongs to the SLX1 family.</text>
</comment>
<feature type="compositionally biased region" description="Acidic residues" evidence="9">
    <location>
        <begin position="205"/>
        <end position="220"/>
    </location>
</feature>
<dbReference type="Gene3D" id="3.30.40.10">
    <property type="entry name" value="Zinc/RING finger domain, C3HC4 (zinc finger)"/>
    <property type="match status" value="1"/>
</dbReference>
<comment type="subunit">
    <text evidence="8">Forms a heterodimer with SLX4.</text>
</comment>
<keyword evidence="5 8" id="KW-0233">DNA recombination</keyword>
<evidence type="ECO:0000256" key="1">
    <source>
        <dbReference type="ARBA" id="ARBA00022722"/>
    </source>
</evidence>
<dbReference type="GO" id="GO:0033557">
    <property type="term" value="C:Slx1-Slx4 complex"/>
    <property type="evidence" value="ECO:0007669"/>
    <property type="project" value="UniProtKB-UniRule"/>
</dbReference>
<evidence type="ECO:0000256" key="5">
    <source>
        <dbReference type="ARBA" id="ARBA00023172"/>
    </source>
</evidence>
<dbReference type="GO" id="GO:0017108">
    <property type="term" value="F:5'-flap endonuclease activity"/>
    <property type="evidence" value="ECO:0007669"/>
    <property type="project" value="InterPro"/>
</dbReference>
<evidence type="ECO:0000256" key="8">
    <source>
        <dbReference type="HAMAP-Rule" id="MF_03100"/>
    </source>
</evidence>
<name>A0AAN9UUI2_9PEZI</name>
<keyword evidence="4 8" id="KW-0378">Hydrolase</keyword>
<dbReference type="InterPro" id="IPR048749">
    <property type="entry name" value="SLX1_C"/>
</dbReference>
<proteinExistence type="inferred from homology"/>
<evidence type="ECO:0000313" key="11">
    <source>
        <dbReference type="EMBL" id="KAK7749654.1"/>
    </source>
</evidence>
<dbReference type="PANTHER" id="PTHR20208">
    <property type="entry name" value="STRUCTURE-SPECIFIC ENDONUCLEASE SUBUNIT SLX1"/>
    <property type="match status" value="1"/>
</dbReference>
<keyword evidence="12" id="KW-1185">Reference proteome</keyword>
<comment type="caution">
    <text evidence="8">Lacks conserved residue(s) required for the propagation of feature annotation.</text>
</comment>
<dbReference type="Pfam" id="PF01541">
    <property type="entry name" value="GIY-YIG"/>
    <property type="match status" value="1"/>
</dbReference>
<dbReference type="GO" id="GO:0008821">
    <property type="term" value="F:crossover junction DNA endonuclease activity"/>
    <property type="evidence" value="ECO:0007669"/>
    <property type="project" value="TreeGrafter"/>
</dbReference>